<accession>A0AAW0NVD3</accession>
<dbReference type="EMBL" id="JBBPFD010000010">
    <property type="protein sequence ID" value="KAK7909902.1"/>
    <property type="molecule type" value="Genomic_DNA"/>
</dbReference>
<name>A0AAW0NVD3_9GOBI</name>
<reference evidence="3" key="1">
    <citation type="submission" date="2024-04" db="EMBL/GenBank/DDBJ databases">
        <title>Salinicola lusitanus LLJ914,a marine bacterium isolated from the Okinawa Trough.</title>
        <authorList>
            <person name="Li J."/>
        </authorList>
    </citation>
    <scope>NUCLEOTIDE SEQUENCE [LARGE SCALE GENOMIC DNA]</scope>
</reference>
<proteinExistence type="predicted"/>
<evidence type="ECO:0000313" key="2">
    <source>
        <dbReference type="EMBL" id="KAK7909902.1"/>
    </source>
</evidence>
<protein>
    <recommendedName>
        <fullName evidence="4">CT027</fullName>
    </recommendedName>
</protein>
<dbReference type="InterPro" id="IPR026794">
    <property type="entry name" value="ADISSP"/>
</dbReference>
<comment type="caution">
    <text evidence="2">The sequence shown here is derived from an EMBL/GenBank/DDBJ whole genome shotgun (WGS) entry which is preliminary data.</text>
</comment>
<dbReference type="Proteomes" id="UP001460270">
    <property type="component" value="Unassembled WGS sequence"/>
</dbReference>
<sequence>MATAKKSCAKTGGVRFSEDHHHPHHHAAGVSSHVHFEEKLHDSVVMVMPEEDGNFMVKVGFLKTQHKYEIIFTLPEVPALGKNVCPAPVPNPHLRITNLTPQPDGGLRVTCEYMAHQEGVLCEEMLLLSETNEDVCVKVKVHARVMDRHHGTPMLLEGVRCIGVELEYDSEQSDWQGFD</sequence>
<dbReference type="Pfam" id="PF15006">
    <property type="entry name" value="DUF4517"/>
    <property type="match status" value="1"/>
</dbReference>
<dbReference type="PANTHER" id="PTHR13287">
    <property type="entry name" value="ADIPOSE-SECRETED SIGNALING PROTEIN"/>
    <property type="match status" value="1"/>
</dbReference>
<keyword evidence="3" id="KW-1185">Reference proteome</keyword>
<evidence type="ECO:0008006" key="4">
    <source>
        <dbReference type="Google" id="ProtNLM"/>
    </source>
</evidence>
<organism evidence="2 3">
    <name type="scientific">Mugilogobius chulae</name>
    <name type="common">yellowstripe goby</name>
    <dbReference type="NCBI Taxonomy" id="88201"/>
    <lineage>
        <taxon>Eukaryota</taxon>
        <taxon>Metazoa</taxon>
        <taxon>Chordata</taxon>
        <taxon>Craniata</taxon>
        <taxon>Vertebrata</taxon>
        <taxon>Euteleostomi</taxon>
        <taxon>Actinopterygii</taxon>
        <taxon>Neopterygii</taxon>
        <taxon>Teleostei</taxon>
        <taxon>Neoteleostei</taxon>
        <taxon>Acanthomorphata</taxon>
        <taxon>Gobiaria</taxon>
        <taxon>Gobiiformes</taxon>
        <taxon>Gobioidei</taxon>
        <taxon>Gobiidae</taxon>
        <taxon>Gobionellinae</taxon>
        <taxon>Mugilogobius</taxon>
    </lineage>
</organism>
<evidence type="ECO:0000313" key="3">
    <source>
        <dbReference type="Proteomes" id="UP001460270"/>
    </source>
</evidence>
<dbReference type="PANTHER" id="PTHR13287:SF7">
    <property type="entry name" value="SI:CH211-74F19.2"/>
    <property type="match status" value="1"/>
</dbReference>
<gene>
    <name evidence="2" type="ORF">WMY93_014586</name>
</gene>
<evidence type="ECO:0000256" key="1">
    <source>
        <dbReference type="SAM" id="MobiDB-lite"/>
    </source>
</evidence>
<dbReference type="AlphaFoldDB" id="A0AAW0NVD3"/>
<feature type="region of interest" description="Disordered" evidence="1">
    <location>
        <begin position="1"/>
        <end position="33"/>
    </location>
</feature>